<dbReference type="GO" id="GO:0042826">
    <property type="term" value="F:histone deacetylase binding"/>
    <property type="evidence" value="ECO:0007669"/>
    <property type="project" value="InterPro"/>
</dbReference>
<dbReference type="EMBL" id="UZAN01000849">
    <property type="protein sequence ID" value="VDP20898.1"/>
    <property type="molecule type" value="Genomic_DNA"/>
</dbReference>
<dbReference type="OrthoDB" id="6285757at2759"/>
<accession>A0A3P8CIV3</accession>
<organism evidence="1 2">
    <name type="scientific">Echinostoma caproni</name>
    <dbReference type="NCBI Taxonomy" id="27848"/>
    <lineage>
        <taxon>Eukaryota</taxon>
        <taxon>Metazoa</taxon>
        <taxon>Spiralia</taxon>
        <taxon>Lophotrochozoa</taxon>
        <taxon>Platyhelminthes</taxon>
        <taxon>Trematoda</taxon>
        <taxon>Digenea</taxon>
        <taxon>Plagiorchiida</taxon>
        <taxon>Echinostomata</taxon>
        <taxon>Echinostomatoidea</taxon>
        <taxon>Echinostomatidae</taxon>
        <taxon>Echinostoma</taxon>
    </lineage>
</organism>
<sequence>MWCVTALEEKDSSLPISWFLENVTSNTLLEDAMLRAYVSPTIAILLSVPPATATTSSSGLSECSVVNVHLTDWEDYYLWRGFASPYEPAAPVLSGHGLSNPVAILLHWPLTIYYILSHMLEQSHPQTVLSVLSKRTLEIHVVGVEHELSLLPVFKVSCTPRSRTDACPPSKHQVEACIFSLLSLK</sequence>
<dbReference type="PANTHER" id="PTHR47085:SF1">
    <property type="entry name" value="ZINC FINGER MYND DOMAIN-CONTAINING PROTEIN 15"/>
    <property type="match status" value="1"/>
</dbReference>
<dbReference type="PANTHER" id="PTHR47085">
    <property type="entry name" value="ZINC FINGER MYND DOMAIN-CONTAINING PROTEIN 15"/>
    <property type="match status" value="1"/>
</dbReference>
<name>A0A3P8CIV3_9TREM</name>
<evidence type="ECO:0000313" key="1">
    <source>
        <dbReference type="EMBL" id="VDP20898.1"/>
    </source>
</evidence>
<dbReference type="Proteomes" id="UP000272942">
    <property type="component" value="Unassembled WGS sequence"/>
</dbReference>
<dbReference type="GO" id="GO:0045892">
    <property type="term" value="P:negative regulation of DNA-templated transcription"/>
    <property type="evidence" value="ECO:0007669"/>
    <property type="project" value="InterPro"/>
</dbReference>
<keyword evidence="2" id="KW-1185">Reference proteome</keyword>
<dbReference type="AlphaFoldDB" id="A0A3P8CIV3"/>
<dbReference type="InterPro" id="IPR042989">
    <property type="entry name" value="ZMY15"/>
</dbReference>
<evidence type="ECO:0000313" key="2">
    <source>
        <dbReference type="Proteomes" id="UP000272942"/>
    </source>
</evidence>
<protein>
    <submittedName>
        <fullName evidence="1">Uncharacterized protein</fullName>
    </submittedName>
</protein>
<gene>
    <name evidence="1" type="ORF">ECPE_LOCUS269</name>
</gene>
<reference evidence="1 2" key="1">
    <citation type="submission" date="2018-11" db="EMBL/GenBank/DDBJ databases">
        <authorList>
            <consortium name="Pathogen Informatics"/>
        </authorList>
    </citation>
    <scope>NUCLEOTIDE SEQUENCE [LARGE SCALE GENOMIC DNA]</scope>
    <source>
        <strain evidence="1 2">Egypt</strain>
    </source>
</reference>
<proteinExistence type="predicted"/>